<feature type="domain" description="GmrSD restriction endonucleases N-terminal" evidence="1">
    <location>
        <begin position="21"/>
        <end position="270"/>
    </location>
</feature>
<dbReference type="InterPro" id="IPR004919">
    <property type="entry name" value="GmrSD_N"/>
</dbReference>
<evidence type="ECO:0000259" key="1">
    <source>
        <dbReference type="Pfam" id="PF03235"/>
    </source>
</evidence>
<evidence type="ECO:0000313" key="3">
    <source>
        <dbReference type="Proteomes" id="UP000022433"/>
    </source>
</evidence>
<protein>
    <recommendedName>
        <fullName evidence="1">GmrSD restriction endonucleases N-terminal domain-containing protein</fullName>
    </recommendedName>
</protein>
<dbReference type="Proteomes" id="UP000022433">
    <property type="component" value="Unassembled WGS sequence"/>
</dbReference>
<accession>A0AAN4MUE8</accession>
<gene>
    <name evidence="2" type="ORF">M104_5046</name>
</gene>
<comment type="caution">
    <text evidence="2">The sequence shown here is derived from an EMBL/GenBank/DDBJ whole genome shotgun (WGS) entry which is preliminary data.</text>
</comment>
<sequence length="589" mass="69602">MRKTLNYVIMAGFQSPITIAQAIERIHRNEYLLPAFQRDFVWSAEQIEKLFDSLMKGYPISSMLFWKVKGGTKTDFRFYKFLSAFIQYHRICNDPIPTDNINDFYAVLDGQQRLTSLYIGLCGSYAYKDYRKRWDYSEYNFPTRHLYFNISRKYTQEESDREFIFSFVDKNISKENDLFIDKSNEKWFRVGKILALHQDYNYGIDEFAEDNNIDKESKRLLRLLDNVIHTKLNINFYEEDEQKPDKAVNIFIRINSGGTALSFSDILMSIAIANCKQMDAKTEIKNLVEHVRSKGFNISHDFILKSFLYLYHKDVRSLITSFNLGFIELVENNWTRIRDAVSNLFDLLRSFGLTDFTMTSYNAAMPILYYLYHKGIYQDFYKKIGNREDCEIIKKWLFSILLRRAFGASADSVLAQSRRAYTTDITGSYIKETVTLFPATEINSEIRKLSDVGDDFIEDLLYSQKDSRYSFPILAMLYPDLDYRNNNFHQDHLHPASAYNDLEEKDKEKYGWQVYNSILNLQMLDANENESKNAKPLEKWVSEQTRNKDMRKFMEDHLIPDTDLSLSNFSDFIEKRKAMLVQRIRKMIN</sequence>
<dbReference type="Pfam" id="PF03235">
    <property type="entry name" value="GmrSD_N"/>
    <property type="match status" value="1"/>
</dbReference>
<dbReference type="AlphaFoldDB" id="A0AAN4MUE8"/>
<evidence type="ECO:0000313" key="2">
    <source>
        <dbReference type="EMBL" id="EYA11886.1"/>
    </source>
</evidence>
<name>A0AAN4MUE8_BACFG</name>
<proteinExistence type="predicted"/>
<reference evidence="2 3" key="1">
    <citation type="submission" date="2014-02" db="EMBL/GenBank/DDBJ databases">
        <authorList>
            <person name="Sears C."/>
            <person name="Carroll K."/>
            <person name="Sack B.R."/>
            <person name="Qadri F."/>
            <person name="Myers L.L."/>
            <person name="Chung G.-T."/>
            <person name="Escheverria P."/>
            <person name="Fraser C.M."/>
            <person name="Sadzewicz L."/>
            <person name="Shefchek K.A."/>
            <person name="Tallon L."/>
            <person name="Das S.P."/>
            <person name="Daugherty S."/>
            <person name="Mongodin E.F."/>
        </authorList>
    </citation>
    <scope>NUCLEOTIDE SEQUENCE [LARGE SCALE GENOMIC DNA]</scope>
    <source>
        <strain evidence="2 3">1007-1-F #10</strain>
    </source>
</reference>
<organism evidence="2 3">
    <name type="scientific">Bacteroides fragilis str. 1007-1-F #10</name>
    <dbReference type="NCBI Taxonomy" id="1339295"/>
    <lineage>
        <taxon>Bacteria</taxon>
        <taxon>Pseudomonadati</taxon>
        <taxon>Bacteroidota</taxon>
        <taxon>Bacteroidia</taxon>
        <taxon>Bacteroidales</taxon>
        <taxon>Bacteroidaceae</taxon>
        <taxon>Bacteroides</taxon>
    </lineage>
</organism>
<dbReference type="PANTHER" id="PTHR37292:SF2">
    <property type="entry name" value="DUF262 DOMAIN-CONTAINING PROTEIN"/>
    <property type="match status" value="1"/>
</dbReference>
<dbReference type="PANTHER" id="PTHR37292">
    <property type="entry name" value="VNG6097C"/>
    <property type="match status" value="1"/>
</dbReference>
<dbReference type="EMBL" id="JGEA01000073">
    <property type="protein sequence ID" value="EYA11886.1"/>
    <property type="molecule type" value="Genomic_DNA"/>
</dbReference>